<proteinExistence type="predicted"/>
<gene>
    <name evidence="3" type="ORF">SAMN02927935_04239</name>
</gene>
<evidence type="ECO:0000313" key="4">
    <source>
        <dbReference type="Proteomes" id="UP000183031"/>
    </source>
</evidence>
<accession>A0A1G5LDL3</accession>
<dbReference type="GeneID" id="93696859"/>
<dbReference type="Pfam" id="PF00857">
    <property type="entry name" value="Isochorismatase"/>
    <property type="match status" value="1"/>
</dbReference>
<keyword evidence="4" id="KW-1185">Reference proteome</keyword>
<name>A0A1G5LDL3_9GAMM</name>
<organism evidence="3 4">
    <name type="scientific">Serratia nematodiphila</name>
    <dbReference type="NCBI Taxonomy" id="458197"/>
    <lineage>
        <taxon>Bacteria</taxon>
        <taxon>Pseudomonadati</taxon>
        <taxon>Pseudomonadota</taxon>
        <taxon>Gammaproteobacteria</taxon>
        <taxon>Enterobacterales</taxon>
        <taxon>Yersiniaceae</taxon>
        <taxon>Serratia</taxon>
    </lineage>
</organism>
<dbReference type="InterPro" id="IPR036380">
    <property type="entry name" value="Isochorismatase-like_sf"/>
</dbReference>
<protein>
    <submittedName>
        <fullName evidence="3">Nicotinamidase-related amidase</fullName>
    </submittedName>
</protein>
<comment type="caution">
    <text evidence="3">The sequence shown here is derived from an EMBL/GenBank/DDBJ whole genome shotgun (WGS) entry which is preliminary data.</text>
</comment>
<evidence type="ECO:0000256" key="1">
    <source>
        <dbReference type="ARBA" id="ARBA00022801"/>
    </source>
</evidence>
<dbReference type="PANTHER" id="PTHR43540:SF1">
    <property type="entry name" value="ISOCHORISMATASE HYDROLASE"/>
    <property type="match status" value="1"/>
</dbReference>
<dbReference type="CDD" id="cd00431">
    <property type="entry name" value="cysteine_hydrolases"/>
    <property type="match status" value="1"/>
</dbReference>
<dbReference type="InterPro" id="IPR050272">
    <property type="entry name" value="Isochorismatase-like_hydrls"/>
</dbReference>
<dbReference type="Proteomes" id="UP000183031">
    <property type="component" value="Unassembled WGS sequence"/>
</dbReference>
<dbReference type="Gene3D" id="3.40.50.850">
    <property type="entry name" value="Isochorismatase-like"/>
    <property type="match status" value="1"/>
</dbReference>
<evidence type="ECO:0000259" key="2">
    <source>
        <dbReference type="Pfam" id="PF00857"/>
    </source>
</evidence>
<dbReference type="EMBL" id="FMUT01000013">
    <property type="protein sequence ID" value="SCZ10704.1"/>
    <property type="molecule type" value="Genomic_DNA"/>
</dbReference>
<dbReference type="InterPro" id="IPR000868">
    <property type="entry name" value="Isochorismatase-like_dom"/>
</dbReference>
<keyword evidence="1" id="KW-0378">Hydrolase</keyword>
<sequence>MNTALIALDYIVDISHPEGKIARSAQQVIERDAIARANSALSLAQRKDWLRILVKVGFAAGYVDQPKYSRMFGQAHQFGAIALGQPGTDFHPDLASDLGELTIVKPRVSAFYGTNLDATLRARRIERLVICGVSSTWAVQATARDAHDRDYQVLILEEACAAATAEEHRISMETLATIADIVTLEQLSAL</sequence>
<dbReference type="PANTHER" id="PTHR43540">
    <property type="entry name" value="PEROXYUREIDOACRYLATE/UREIDOACRYLATE AMIDOHYDROLASE-RELATED"/>
    <property type="match status" value="1"/>
</dbReference>
<dbReference type="RefSeq" id="WP_033633093.1">
    <property type="nucleotide sequence ID" value="NZ_CBCSIN010000019.1"/>
</dbReference>
<feature type="domain" description="Isochorismatase-like" evidence="2">
    <location>
        <begin position="3"/>
        <end position="186"/>
    </location>
</feature>
<evidence type="ECO:0000313" key="3">
    <source>
        <dbReference type="EMBL" id="SCZ10704.1"/>
    </source>
</evidence>
<dbReference type="SUPFAM" id="SSF52499">
    <property type="entry name" value="Isochorismatase-like hydrolases"/>
    <property type="match status" value="1"/>
</dbReference>
<reference evidence="3 4" key="1">
    <citation type="submission" date="2016-10" db="EMBL/GenBank/DDBJ databases">
        <authorList>
            <person name="Varghese N."/>
            <person name="Submissions S."/>
        </authorList>
    </citation>
    <scope>NUCLEOTIDE SEQUENCE [LARGE SCALE GENOMIC DNA]</scope>
    <source>
        <strain evidence="3 4">CGMCC 1.6853</strain>
    </source>
</reference>